<protein>
    <submittedName>
        <fullName evidence="2">Phosphohistidine phosphatase</fullName>
    </submittedName>
</protein>
<accession>A0ABQ2F7B9</accession>
<dbReference type="InterPro" id="IPR051021">
    <property type="entry name" value="Mito_Ser/Thr_phosphatase"/>
</dbReference>
<dbReference type="PANTHER" id="PTHR20935:SF1">
    <property type="entry name" value="SLL1549 PROTEIN"/>
    <property type="match status" value="1"/>
</dbReference>
<reference evidence="3" key="1">
    <citation type="journal article" date="2019" name="Int. J. Syst. Evol. Microbiol.">
        <title>The Global Catalogue of Microorganisms (GCM) 10K type strain sequencing project: providing services to taxonomists for standard genome sequencing and annotation.</title>
        <authorList>
            <consortium name="The Broad Institute Genomics Platform"/>
            <consortium name="The Broad Institute Genome Sequencing Center for Infectious Disease"/>
            <person name="Wu L."/>
            <person name="Ma J."/>
        </authorList>
    </citation>
    <scope>NUCLEOTIDE SEQUENCE [LARGE SCALE GENOMIC DNA]</scope>
    <source>
        <strain evidence="3">CGMCC 1.5362</strain>
    </source>
</reference>
<dbReference type="RefSeq" id="WP_022922806.1">
    <property type="nucleotide sequence ID" value="NZ_BMLB01000001.1"/>
</dbReference>
<dbReference type="InterPro" id="IPR029033">
    <property type="entry name" value="His_PPase_superfam"/>
</dbReference>
<keyword evidence="3" id="KW-1185">Reference proteome</keyword>
<evidence type="ECO:0000313" key="3">
    <source>
        <dbReference type="Proteomes" id="UP000662111"/>
    </source>
</evidence>
<dbReference type="Gene3D" id="3.40.50.1240">
    <property type="entry name" value="Phosphoglycerate mutase-like"/>
    <property type="match status" value="1"/>
</dbReference>
<evidence type="ECO:0000313" key="2">
    <source>
        <dbReference type="EMBL" id="GGK59379.1"/>
    </source>
</evidence>
<dbReference type="SMART" id="SM00855">
    <property type="entry name" value="PGAM"/>
    <property type="match status" value="1"/>
</dbReference>
<keyword evidence="1" id="KW-0378">Hydrolase</keyword>
<name>A0ABQ2F7B9_9MICO</name>
<evidence type="ECO:0000256" key="1">
    <source>
        <dbReference type="ARBA" id="ARBA00022801"/>
    </source>
</evidence>
<dbReference type="InterPro" id="IPR013078">
    <property type="entry name" value="His_Pase_superF_clade-1"/>
</dbReference>
<dbReference type="PANTHER" id="PTHR20935">
    <property type="entry name" value="PHOSPHOGLYCERATE MUTASE-RELATED"/>
    <property type="match status" value="1"/>
</dbReference>
<dbReference type="Pfam" id="PF00300">
    <property type="entry name" value="His_Phos_1"/>
    <property type="match status" value="1"/>
</dbReference>
<comment type="caution">
    <text evidence="2">The sequence shown here is derived from an EMBL/GenBank/DDBJ whole genome shotgun (WGS) entry which is preliminary data.</text>
</comment>
<organism evidence="2 3">
    <name type="scientific">Ornithinimicrobium pekingense</name>
    <dbReference type="NCBI Taxonomy" id="384677"/>
    <lineage>
        <taxon>Bacteria</taxon>
        <taxon>Bacillati</taxon>
        <taxon>Actinomycetota</taxon>
        <taxon>Actinomycetes</taxon>
        <taxon>Micrococcales</taxon>
        <taxon>Ornithinimicrobiaceae</taxon>
        <taxon>Ornithinimicrobium</taxon>
    </lineage>
</organism>
<dbReference type="CDD" id="cd07067">
    <property type="entry name" value="HP_PGM_like"/>
    <property type="match status" value="1"/>
</dbReference>
<dbReference type="SUPFAM" id="SSF53254">
    <property type="entry name" value="Phosphoglycerate mutase-like"/>
    <property type="match status" value="1"/>
</dbReference>
<proteinExistence type="predicted"/>
<dbReference type="Proteomes" id="UP000662111">
    <property type="component" value="Unassembled WGS sequence"/>
</dbReference>
<dbReference type="EMBL" id="BMLB01000001">
    <property type="protein sequence ID" value="GGK59379.1"/>
    <property type="molecule type" value="Genomic_DNA"/>
</dbReference>
<sequence length="171" mass="18389">MTRTLVVVRHAKAEQSHPQGDYSRELAPRGVADAQVLGRWLAEEELLPDLVLSSPAARTRQTTEQLLAGAGVPDVEVWGGRGLYDGGPAQVLDAVREVPEETATLWLVGHQPVMGIVTAGLADQQRSDRRALDAVEDHVPTASCAVLTLDVDWAELDSGQARLVAFHTARA</sequence>
<gene>
    <name evidence="2" type="primary">sixA</name>
    <name evidence="2" type="ORF">GCM10011509_04580</name>
</gene>